<dbReference type="GeneID" id="43670713"/>
<proteinExistence type="predicted"/>
<reference evidence="1 2" key="1">
    <citation type="submission" date="2019-04" db="EMBL/GenBank/DDBJ databases">
        <authorList>
            <consortium name="DOE Joint Genome Institute"/>
            <person name="Mondo S."/>
            <person name="Kjaerbolling I."/>
            <person name="Vesth T."/>
            <person name="Frisvad J.C."/>
            <person name="Nybo J.L."/>
            <person name="Theobald S."/>
            <person name="Kildgaard S."/>
            <person name="Isbrandt T."/>
            <person name="Kuo A."/>
            <person name="Sato A."/>
            <person name="Lyhne E.K."/>
            <person name="Kogle M.E."/>
            <person name="Wiebenga A."/>
            <person name="Kun R.S."/>
            <person name="Lubbers R.J."/>
            <person name="Makela M.R."/>
            <person name="Barry K."/>
            <person name="Chovatia M."/>
            <person name="Clum A."/>
            <person name="Daum C."/>
            <person name="Haridas S."/>
            <person name="He G."/>
            <person name="LaButti K."/>
            <person name="Lipzen A."/>
            <person name="Riley R."/>
            <person name="Salamov A."/>
            <person name="Simmons B.A."/>
            <person name="Magnuson J.K."/>
            <person name="Henrissat B."/>
            <person name="Mortensen U.H."/>
            <person name="Larsen T.O."/>
            <person name="Devries R.P."/>
            <person name="Grigoriev I.V."/>
            <person name="Machida M."/>
            <person name="Baker S.E."/>
            <person name="Andersen M.R."/>
            <person name="Cantor M.N."/>
            <person name="Hua S.X."/>
        </authorList>
    </citation>
    <scope>NUCLEOTIDE SEQUENCE [LARGE SCALE GENOMIC DNA]</scope>
    <source>
        <strain evidence="1 2">CBS 119388</strain>
    </source>
</reference>
<dbReference type="AlphaFoldDB" id="A0A5N7DSM7"/>
<organism evidence="1 2">
    <name type="scientific">Aspergillus pseudonomiae</name>
    <dbReference type="NCBI Taxonomy" id="1506151"/>
    <lineage>
        <taxon>Eukaryota</taxon>
        <taxon>Fungi</taxon>
        <taxon>Dikarya</taxon>
        <taxon>Ascomycota</taxon>
        <taxon>Pezizomycotina</taxon>
        <taxon>Eurotiomycetes</taxon>
        <taxon>Eurotiomycetidae</taxon>
        <taxon>Eurotiales</taxon>
        <taxon>Aspergillaceae</taxon>
        <taxon>Aspergillus</taxon>
        <taxon>Aspergillus subgen. Circumdati</taxon>
    </lineage>
</organism>
<dbReference type="OrthoDB" id="5421738at2759"/>
<evidence type="ECO:0000313" key="2">
    <source>
        <dbReference type="Proteomes" id="UP000325579"/>
    </source>
</evidence>
<keyword evidence="2" id="KW-1185">Reference proteome</keyword>
<accession>A0A5N7DSM7</accession>
<gene>
    <name evidence="1" type="ORF">BDV37DRAFT_278337</name>
</gene>
<dbReference type="RefSeq" id="XP_031946705.1">
    <property type="nucleotide sequence ID" value="XM_032086022.1"/>
</dbReference>
<protein>
    <submittedName>
        <fullName evidence="1">Uncharacterized protein</fullName>
    </submittedName>
</protein>
<name>A0A5N7DSM7_9EURO</name>
<sequence length="489" mass="54199">MSCETQLSIFHDRSNPLATTYELNSNASGKPVPGVLGLTYVRDAMEAPSRKLFNRSAASTLKILRLLTRSPASNTNGPGRLNVDGIQVLYGEDALEERLAPSPGSKADTVINYFSGMRVYHPNGYFTSQFLNCRSSNIKESDISPITSATAHQPIIIHSGVCLFSAKMIGFVPTKGSPVNGDYAIPSLPDASRASLYEIETITRLSSQIADLIAMVTAGARRKQDIQVRLDIPRLQYYAYPLELYERGIVDNAYVQEWMSRVNQRHSQILAIFQQAVVEGLAQRSAPANIQIESTNGTDVLSRYIQTEVASYRSPSVVQAMHVLQCHGPDQAKWRRFFSHIGEDHLPKDLRGLALLSYVYEVLRPGFDAGICHESHARPIILQVDDIAEWRIYDTADKLAKRIDAQARPMLIGMFPFHQVLTSEVNGRSSLFLHDPGHRVYNTVDPASLSPEYVHPVKVVEQTYGKPAGDMMNQLLVLHGLYGGESSAL</sequence>
<dbReference type="Proteomes" id="UP000325579">
    <property type="component" value="Unassembled WGS sequence"/>
</dbReference>
<dbReference type="EMBL" id="ML736740">
    <property type="protein sequence ID" value="KAE8409386.1"/>
    <property type="molecule type" value="Genomic_DNA"/>
</dbReference>
<evidence type="ECO:0000313" key="1">
    <source>
        <dbReference type="EMBL" id="KAE8409386.1"/>
    </source>
</evidence>